<dbReference type="EnsemblPlants" id="KRH68021">
    <property type="protein sequence ID" value="KRH68021"/>
    <property type="gene ID" value="GLYMA_03G203100"/>
</dbReference>
<reference evidence="2" key="2">
    <citation type="submission" date="2018-02" db="UniProtKB">
        <authorList>
            <consortium name="EnsemblPlants"/>
        </authorList>
    </citation>
    <scope>IDENTIFICATION</scope>
    <source>
        <strain evidence="2">Williams 82</strain>
    </source>
</reference>
<protein>
    <submittedName>
        <fullName evidence="1 2">Uncharacterized protein</fullName>
    </submittedName>
</protein>
<sequence length="71" mass="8658">MGINHTSPLYFESILLYYFFPHPKPRLIYQLKLERNQKSRKEETRERRRTRNNGVRIVMYPNVTSTRSILC</sequence>
<dbReference type="Proteomes" id="UP000008827">
    <property type="component" value="Chromosome 3"/>
</dbReference>
<evidence type="ECO:0000313" key="3">
    <source>
        <dbReference type="Proteomes" id="UP000008827"/>
    </source>
</evidence>
<evidence type="ECO:0000313" key="2">
    <source>
        <dbReference type="EnsemblPlants" id="KRH68021"/>
    </source>
</evidence>
<dbReference type="Gramene" id="KRH68021">
    <property type="protein sequence ID" value="KRH68021"/>
    <property type="gene ID" value="GLYMA_03G203100"/>
</dbReference>
<dbReference type="AlphaFoldDB" id="A0A0R0KU84"/>
<keyword evidence="3" id="KW-1185">Reference proteome</keyword>
<organism evidence="1">
    <name type="scientific">Glycine max</name>
    <name type="common">Soybean</name>
    <name type="synonym">Glycine hispida</name>
    <dbReference type="NCBI Taxonomy" id="3847"/>
    <lineage>
        <taxon>Eukaryota</taxon>
        <taxon>Viridiplantae</taxon>
        <taxon>Streptophyta</taxon>
        <taxon>Embryophyta</taxon>
        <taxon>Tracheophyta</taxon>
        <taxon>Spermatophyta</taxon>
        <taxon>Magnoliopsida</taxon>
        <taxon>eudicotyledons</taxon>
        <taxon>Gunneridae</taxon>
        <taxon>Pentapetalae</taxon>
        <taxon>rosids</taxon>
        <taxon>fabids</taxon>
        <taxon>Fabales</taxon>
        <taxon>Fabaceae</taxon>
        <taxon>Papilionoideae</taxon>
        <taxon>50 kb inversion clade</taxon>
        <taxon>NPAAA clade</taxon>
        <taxon>indigoferoid/millettioid clade</taxon>
        <taxon>Phaseoleae</taxon>
        <taxon>Glycine</taxon>
        <taxon>Glycine subgen. Soja</taxon>
    </lineage>
</organism>
<reference evidence="1 2" key="1">
    <citation type="journal article" date="2010" name="Nature">
        <title>Genome sequence of the palaeopolyploid soybean.</title>
        <authorList>
            <person name="Schmutz J."/>
            <person name="Cannon S.B."/>
            <person name="Schlueter J."/>
            <person name="Ma J."/>
            <person name="Mitros T."/>
            <person name="Nelson W."/>
            <person name="Hyten D.L."/>
            <person name="Song Q."/>
            <person name="Thelen J.J."/>
            <person name="Cheng J."/>
            <person name="Xu D."/>
            <person name="Hellsten U."/>
            <person name="May G.D."/>
            <person name="Yu Y."/>
            <person name="Sakurai T."/>
            <person name="Umezawa T."/>
            <person name="Bhattacharyya M.K."/>
            <person name="Sandhu D."/>
            <person name="Valliyodan B."/>
            <person name="Lindquist E."/>
            <person name="Peto M."/>
            <person name="Grant D."/>
            <person name="Shu S."/>
            <person name="Goodstein D."/>
            <person name="Barry K."/>
            <person name="Futrell-Griggs M."/>
            <person name="Abernathy B."/>
            <person name="Du J."/>
            <person name="Tian Z."/>
            <person name="Zhu L."/>
            <person name="Gill N."/>
            <person name="Joshi T."/>
            <person name="Libault M."/>
            <person name="Sethuraman A."/>
            <person name="Zhang X.-C."/>
            <person name="Shinozaki K."/>
            <person name="Nguyen H.T."/>
            <person name="Wing R.A."/>
            <person name="Cregan P."/>
            <person name="Specht J."/>
            <person name="Grimwood J."/>
            <person name="Rokhsar D."/>
            <person name="Stacey G."/>
            <person name="Shoemaker R.C."/>
            <person name="Jackson S.A."/>
        </authorList>
    </citation>
    <scope>NUCLEOTIDE SEQUENCE [LARGE SCALE GENOMIC DNA]</scope>
    <source>
        <strain evidence="2">cv. Williams 82</strain>
        <tissue evidence="1">Callus</tissue>
    </source>
</reference>
<evidence type="ECO:0000313" key="1">
    <source>
        <dbReference type="EMBL" id="KRH68021.1"/>
    </source>
</evidence>
<dbReference type="InParanoid" id="A0A0R0KU84"/>
<accession>A0A0R0KU84</accession>
<name>A0A0R0KU84_SOYBN</name>
<gene>
    <name evidence="1" type="ORF">GLYMA_03G203100</name>
</gene>
<proteinExistence type="predicted"/>
<reference evidence="1" key="3">
    <citation type="submission" date="2018-07" db="EMBL/GenBank/DDBJ databases">
        <title>WGS assembly of Glycine max.</title>
        <authorList>
            <person name="Schmutz J."/>
            <person name="Cannon S."/>
            <person name="Schlueter J."/>
            <person name="Ma J."/>
            <person name="Mitros T."/>
            <person name="Nelson W."/>
            <person name="Hyten D."/>
            <person name="Song Q."/>
            <person name="Thelen J."/>
            <person name="Cheng J."/>
            <person name="Xu D."/>
            <person name="Hellsten U."/>
            <person name="May G."/>
            <person name="Yu Y."/>
            <person name="Sakurai T."/>
            <person name="Umezawa T."/>
            <person name="Bhattacharyya M."/>
            <person name="Sandhu D."/>
            <person name="Valliyodan B."/>
            <person name="Lindquist E."/>
            <person name="Peto M."/>
            <person name="Grant D."/>
            <person name="Shu S."/>
            <person name="Goodstein D."/>
            <person name="Barry K."/>
            <person name="Futrell-Griggs M."/>
            <person name="Abernathy B."/>
            <person name="Du J."/>
            <person name="Tian Z."/>
            <person name="Zhu L."/>
            <person name="Gill N."/>
            <person name="Joshi T."/>
            <person name="Libault M."/>
            <person name="Sethuraman A."/>
            <person name="Zhang X."/>
            <person name="Shinozaki K."/>
            <person name="Nguyen H."/>
            <person name="Wing R."/>
            <person name="Cregan P."/>
            <person name="Specht J."/>
            <person name="Grimwood J."/>
            <person name="Rokhsar D."/>
            <person name="Stacey G."/>
            <person name="Shoemaker R."/>
            <person name="Jackson S."/>
        </authorList>
    </citation>
    <scope>NUCLEOTIDE SEQUENCE</scope>
    <source>
        <tissue evidence="1">Callus</tissue>
    </source>
</reference>
<dbReference type="EMBL" id="CM000836">
    <property type="protein sequence ID" value="KRH68021.1"/>
    <property type="molecule type" value="Genomic_DNA"/>
</dbReference>